<organism evidence="2 3">
    <name type="scientific">Thermanaeromonas toyohensis ToBE</name>
    <dbReference type="NCBI Taxonomy" id="698762"/>
    <lineage>
        <taxon>Bacteria</taxon>
        <taxon>Bacillati</taxon>
        <taxon>Bacillota</taxon>
        <taxon>Clostridia</taxon>
        <taxon>Neomoorellales</taxon>
        <taxon>Neomoorellaceae</taxon>
        <taxon>Thermanaeromonas</taxon>
    </lineage>
</organism>
<dbReference type="InterPro" id="IPR004038">
    <property type="entry name" value="Ribosomal_eL8/eL30/eS12/Gad45"/>
</dbReference>
<dbReference type="PRINTS" id="PR00884">
    <property type="entry name" value="RIBOSOMALHS6"/>
</dbReference>
<gene>
    <name evidence="2" type="ORF">SAMN00808754_0052</name>
</gene>
<dbReference type="GO" id="GO:0005840">
    <property type="term" value="C:ribosome"/>
    <property type="evidence" value="ECO:0007669"/>
    <property type="project" value="UniProtKB-KW"/>
</dbReference>
<evidence type="ECO:0000313" key="3">
    <source>
        <dbReference type="Proteomes" id="UP000192569"/>
    </source>
</evidence>
<keyword evidence="2" id="KW-0689">Ribosomal protein</keyword>
<proteinExistence type="predicted"/>
<evidence type="ECO:0000259" key="1">
    <source>
        <dbReference type="Pfam" id="PF01248"/>
    </source>
</evidence>
<dbReference type="AlphaFoldDB" id="A0A1W1V657"/>
<dbReference type="Gene3D" id="3.30.1330.30">
    <property type="match status" value="1"/>
</dbReference>
<name>A0A1W1V657_9FIRM</name>
<dbReference type="STRING" id="698762.SAMN00808754_0052"/>
<sequence>MSYERIRAAKKRAVGTRETTKAVQKGLARVVFVARDAEAHVTEPLLSLCREKGIEVIMVDSMRELGRACGIEVSSASAAILEE</sequence>
<dbReference type="Pfam" id="PF01248">
    <property type="entry name" value="Ribosomal_L7Ae"/>
    <property type="match status" value="1"/>
</dbReference>
<dbReference type="EMBL" id="LT838272">
    <property type="protein sequence ID" value="SMB88803.1"/>
    <property type="molecule type" value="Genomic_DNA"/>
</dbReference>
<dbReference type="InterPro" id="IPR029064">
    <property type="entry name" value="Ribosomal_eL30-like_sf"/>
</dbReference>
<feature type="domain" description="Ribosomal protein eL8/eL30/eS12/Gadd45" evidence="1">
    <location>
        <begin position="8"/>
        <end position="82"/>
    </location>
</feature>
<accession>A0A1W1V657</accession>
<keyword evidence="3" id="KW-1185">Reference proteome</keyword>
<protein>
    <submittedName>
        <fullName evidence="2">LSU ribosomal protein L7AE</fullName>
    </submittedName>
</protein>
<evidence type="ECO:0000313" key="2">
    <source>
        <dbReference type="EMBL" id="SMB88803.1"/>
    </source>
</evidence>
<keyword evidence="2" id="KW-0687">Ribonucleoprotein</keyword>
<reference evidence="2 3" key="1">
    <citation type="submission" date="2017-04" db="EMBL/GenBank/DDBJ databases">
        <authorList>
            <person name="Afonso C.L."/>
            <person name="Miller P.J."/>
            <person name="Scott M.A."/>
            <person name="Spackman E."/>
            <person name="Goraichik I."/>
            <person name="Dimitrov K.M."/>
            <person name="Suarez D.L."/>
            <person name="Swayne D.E."/>
        </authorList>
    </citation>
    <scope>NUCLEOTIDE SEQUENCE [LARGE SCALE GENOMIC DNA]</scope>
    <source>
        <strain evidence="2 3">ToBE</strain>
    </source>
</reference>
<dbReference type="SUPFAM" id="SSF55315">
    <property type="entry name" value="L30e-like"/>
    <property type="match status" value="1"/>
</dbReference>
<dbReference type="RefSeq" id="WP_084662968.1">
    <property type="nucleotide sequence ID" value="NZ_LT838272.1"/>
</dbReference>
<dbReference type="Proteomes" id="UP000192569">
    <property type="component" value="Chromosome I"/>
</dbReference>
<dbReference type="OrthoDB" id="2353623at2"/>